<comment type="function">
    <text evidence="3">Carrier of the growing fatty acid chain in fatty acid biosynthesis.</text>
</comment>
<comment type="subcellular location">
    <subcellularLocation>
        <location evidence="3">Cytoplasm</location>
    </subcellularLocation>
</comment>
<keyword evidence="2 3" id="KW-0597">Phosphoprotein</keyword>
<comment type="pathway">
    <text evidence="3">Lipid metabolism; fatty acid biosynthesis.</text>
</comment>
<proteinExistence type="inferred from homology"/>
<dbReference type="Gene3D" id="1.10.1200.10">
    <property type="entry name" value="ACP-like"/>
    <property type="match status" value="1"/>
</dbReference>
<dbReference type="KEGG" id="wei:EQG49_01180"/>
<reference evidence="6" key="1">
    <citation type="submission" date="2019-03" db="EMBL/GenBank/DDBJ databases">
        <title>Weissella sp. 26KH-42 Genome sequencing.</title>
        <authorList>
            <person name="Heo J."/>
            <person name="Kim S.-J."/>
            <person name="Kim J.-S."/>
            <person name="Hong S.-B."/>
            <person name="Kwon S.-W."/>
        </authorList>
    </citation>
    <scope>NUCLEOTIDE SEQUENCE [LARGE SCALE GENOMIC DNA]</scope>
    <source>
        <strain evidence="6">26KH-42</strain>
    </source>
</reference>
<gene>
    <name evidence="3" type="primary">acpP</name>
    <name evidence="5" type="ORF">EQG49_01180</name>
</gene>
<dbReference type="InterPro" id="IPR003231">
    <property type="entry name" value="ACP"/>
</dbReference>
<keyword evidence="1 3" id="KW-0596">Phosphopantetheine</keyword>
<name>A0A4P6YRD9_9LACO</name>
<dbReference type="Proteomes" id="UP000292886">
    <property type="component" value="Chromosome"/>
</dbReference>
<dbReference type="UniPathway" id="UPA00094"/>
<dbReference type="RefSeq" id="WP_133362242.1">
    <property type="nucleotide sequence ID" value="NZ_CP037940.1"/>
</dbReference>
<dbReference type="EMBL" id="CP037940">
    <property type="protein sequence ID" value="QBO35162.1"/>
    <property type="molecule type" value="Genomic_DNA"/>
</dbReference>
<keyword evidence="3" id="KW-0443">Lipid metabolism</keyword>
<evidence type="ECO:0000256" key="2">
    <source>
        <dbReference type="ARBA" id="ARBA00022553"/>
    </source>
</evidence>
<dbReference type="GO" id="GO:0005737">
    <property type="term" value="C:cytoplasm"/>
    <property type="evidence" value="ECO:0007669"/>
    <property type="project" value="UniProtKB-SubCell"/>
</dbReference>
<keyword evidence="3" id="KW-0963">Cytoplasm</keyword>
<dbReference type="Pfam" id="PF00550">
    <property type="entry name" value="PP-binding"/>
    <property type="match status" value="1"/>
</dbReference>
<comment type="PTM">
    <text evidence="3">4'-phosphopantetheine is transferred from CoA to a specific serine of apo-ACP by AcpS. This modification is essential for activity because fatty acids are bound in thioester linkage to the sulfhydryl of the prosthetic group.</text>
</comment>
<comment type="similarity">
    <text evidence="3">Belongs to the acyl carrier protein (ACP) family.</text>
</comment>
<evidence type="ECO:0000256" key="3">
    <source>
        <dbReference type="HAMAP-Rule" id="MF_01217"/>
    </source>
</evidence>
<dbReference type="InterPro" id="IPR036736">
    <property type="entry name" value="ACP-like_sf"/>
</dbReference>
<evidence type="ECO:0000313" key="6">
    <source>
        <dbReference type="Proteomes" id="UP000292886"/>
    </source>
</evidence>
<dbReference type="HAMAP" id="MF_01217">
    <property type="entry name" value="Acyl_carrier"/>
    <property type="match status" value="1"/>
</dbReference>
<evidence type="ECO:0000259" key="4">
    <source>
        <dbReference type="PROSITE" id="PS50075"/>
    </source>
</evidence>
<sequence>MTDEQIFAKVSTILQDQFDLEADEIKLATDLRNDIESDSLDIFELINQVEDEFDVKLDNENGVDTVAELVAVIQKHLAA</sequence>
<accession>A0A4P6YRD9</accession>
<keyword evidence="3" id="KW-0276">Fatty acid metabolism</keyword>
<dbReference type="InterPro" id="IPR009081">
    <property type="entry name" value="PP-bd_ACP"/>
</dbReference>
<keyword evidence="3" id="KW-0444">Lipid biosynthesis</keyword>
<dbReference type="SUPFAM" id="SSF47336">
    <property type="entry name" value="ACP-like"/>
    <property type="match status" value="1"/>
</dbReference>
<organism evidence="5 6">
    <name type="scientific">Periweissella cryptocerci</name>
    <dbReference type="NCBI Taxonomy" id="2506420"/>
    <lineage>
        <taxon>Bacteria</taxon>
        <taxon>Bacillati</taxon>
        <taxon>Bacillota</taxon>
        <taxon>Bacilli</taxon>
        <taxon>Lactobacillales</taxon>
        <taxon>Lactobacillaceae</taxon>
        <taxon>Periweissella</taxon>
    </lineage>
</organism>
<feature type="modified residue" description="O-(pantetheine 4'-phosphoryl)serine" evidence="3">
    <location>
        <position position="39"/>
    </location>
</feature>
<protein>
    <recommendedName>
        <fullName evidence="3">Acyl carrier protein</fullName>
        <shortName evidence="3">ACP</shortName>
    </recommendedName>
</protein>
<keyword evidence="6" id="KW-1185">Reference proteome</keyword>
<feature type="domain" description="Carrier" evidence="4">
    <location>
        <begin position="4"/>
        <end position="79"/>
    </location>
</feature>
<dbReference type="AlphaFoldDB" id="A0A4P6YRD9"/>
<dbReference type="NCBIfam" id="NF002150">
    <property type="entry name" value="PRK00982.1-4"/>
    <property type="match status" value="1"/>
</dbReference>
<dbReference type="OrthoDB" id="9804551at2"/>
<dbReference type="PROSITE" id="PS50075">
    <property type="entry name" value="CARRIER"/>
    <property type="match status" value="1"/>
</dbReference>
<evidence type="ECO:0000256" key="1">
    <source>
        <dbReference type="ARBA" id="ARBA00022450"/>
    </source>
</evidence>
<keyword evidence="3" id="KW-0275">Fatty acid biosynthesis</keyword>
<evidence type="ECO:0000313" key="5">
    <source>
        <dbReference type="EMBL" id="QBO35162.1"/>
    </source>
</evidence>
<dbReference type="GO" id="GO:0000036">
    <property type="term" value="F:acyl carrier activity"/>
    <property type="evidence" value="ECO:0007669"/>
    <property type="project" value="UniProtKB-UniRule"/>
</dbReference>